<comment type="subcellular location">
    <subcellularLocation>
        <location evidence="6">Cell membrane</location>
        <topology evidence="6">Multi-pass membrane protein</topology>
    </subcellularLocation>
    <subcellularLocation>
        <location evidence="1">Membrane</location>
        <topology evidence="1">Multi-pass membrane protein</topology>
    </subcellularLocation>
</comment>
<dbReference type="PANTHER" id="PTHR11403:SF6">
    <property type="entry name" value="NITRIC OXIDE REDUCTASE SUBUNIT E"/>
    <property type="match status" value="1"/>
</dbReference>
<dbReference type="Proteomes" id="UP000324974">
    <property type="component" value="Chromosome"/>
</dbReference>
<dbReference type="AlphaFoldDB" id="A0A5C1AC41"/>
<sequence length="237" mass="27450">MWLFLVTEVLFFGGVLCAYTAYRIWYPKEFEAGSTALNPLIATINTFLLLSSSFTITLAIRSAYKGEHAGLRLWLVATIVLGTVFLCFKAREYYGDYEEGLVPSQQKTLVDTVDESGKPILKEVSVFAVNLKHVLEEKEGKAKAISDKMTWNERERVQIFFMFYYSMTGLHVLHMIVGLGLLVWQLILAQMGFFRPTERYIYIEVMSLYWHFVDLVWIFLFPLLYMAGIHSVEHLHF</sequence>
<dbReference type="Pfam" id="PF00510">
    <property type="entry name" value="COX3"/>
    <property type="match status" value="2"/>
</dbReference>
<evidence type="ECO:0000256" key="7">
    <source>
        <dbReference type="SAM" id="Phobius"/>
    </source>
</evidence>
<dbReference type="GO" id="GO:0005886">
    <property type="term" value="C:plasma membrane"/>
    <property type="evidence" value="ECO:0007669"/>
    <property type="project" value="UniProtKB-SubCell"/>
</dbReference>
<reference evidence="10" key="1">
    <citation type="submission" date="2019-08" db="EMBL/GenBank/DDBJ databases">
        <title>Limnoglobus roseus gen. nov., sp. nov., a novel freshwater planctomycete with a giant genome from the family Gemmataceae.</title>
        <authorList>
            <person name="Kulichevskaya I.S."/>
            <person name="Naumoff D.G."/>
            <person name="Miroshnikov K."/>
            <person name="Ivanova A."/>
            <person name="Philippov D.A."/>
            <person name="Hakobyan A."/>
            <person name="Rijpstra I.C."/>
            <person name="Sinninghe Damste J.S."/>
            <person name="Liesack W."/>
            <person name="Dedysh S.N."/>
        </authorList>
    </citation>
    <scope>NUCLEOTIDE SEQUENCE [LARGE SCALE GENOMIC DNA]</scope>
    <source>
        <strain evidence="10">PX52</strain>
    </source>
</reference>
<dbReference type="EMBL" id="CP042425">
    <property type="protein sequence ID" value="QEL15372.1"/>
    <property type="molecule type" value="Genomic_DNA"/>
</dbReference>
<keyword evidence="9" id="KW-0560">Oxidoreductase</keyword>
<feature type="transmembrane region" description="Helical" evidence="7">
    <location>
        <begin position="159"/>
        <end position="187"/>
    </location>
</feature>
<evidence type="ECO:0000259" key="8">
    <source>
        <dbReference type="PROSITE" id="PS50253"/>
    </source>
</evidence>
<feature type="domain" description="Heme-copper oxidase subunit III family profile" evidence="8">
    <location>
        <begin position="1"/>
        <end position="229"/>
    </location>
</feature>
<evidence type="ECO:0000256" key="1">
    <source>
        <dbReference type="ARBA" id="ARBA00004141"/>
    </source>
</evidence>
<dbReference type="GO" id="GO:0016491">
    <property type="term" value="F:oxidoreductase activity"/>
    <property type="evidence" value="ECO:0007669"/>
    <property type="project" value="UniProtKB-KW"/>
</dbReference>
<evidence type="ECO:0000256" key="2">
    <source>
        <dbReference type="ARBA" id="ARBA00010581"/>
    </source>
</evidence>
<dbReference type="Gene3D" id="1.20.120.80">
    <property type="entry name" value="Cytochrome c oxidase, subunit III, four-helix bundle"/>
    <property type="match status" value="1"/>
</dbReference>
<dbReference type="InterPro" id="IPR024791">
    <property type="entry name" value="Cyt_c/ubiquinol_Oxase_su3"/>
</dbReference>
<feature type="transmembrane region" description="Helical" evidence="7">
    <location>
        <begin position="41"/>
        <end position="60"/>
    </location>
</feature>
<evidence type="ECO:0000256" key="6">
    <source>
        <dbReference type="RuleBase" id="RU003376"/>
    </source>
</evidence>
<evidence type="ECO:0000313" key="10">
    <source>
        <dbReference type="Proteomes" id="UP000324974"/>
    </source>
</evidence>
<dbReference type="InterPro" id="IPR035973">
    <property type="entry name" value="Cyt_c_oxidase_su3-like_sf"/>
</dbReference>
<dbReference type="GO" id="GO:0019646">
    <property type="term" value="P:aerobic electron transport chain"/>
    <property type="evidence" value="ECO:0007669"/>
    <property type="project" value="InterPro"/>
</dbReference>
<proteinExistence type="inferred from homology"/>
<dbReference type="SUPFAM" id="SSF81452">
    <property type="entry name" value="Cytochrome c oxidase subunit III-like"/>
    <property type="match status" value="1"/>
</dbReference>
<dbReference type="PANTHER" id="PTHR11403">
    <property type="entry name" value="CYTOCHROME C OXIDASE SUBUNIT III"/>
    <property type="match status" value="1"/>
</dbReference>
<protein>
    <submittedName>
        <fullName evidence="9">Putative cytochrome c oxidase subunit 3</fullName>
        <ecNumber evidence="9">1.9.3.1</ecNumber>
    </submittedName>
</protein>
<evidence type="ECO:0000256" key="3">
    <source>
        <dbReference type="ARBA" id="ARBA00022692"/>
    </source>
</evidence>
<dbReference type="GO" id="GO:0004129">
    <property type="term" value="F:cytochrome-c oxidase activity"/>
    <property type="evidence" value="ECO:0007669"/>
    <property type="project" value="InterPro"/>
</dbReference>
<keyword evidence="4 7" id="KW-1133">Transmembrane helix</keyword>
<name>A0A5C1AC41_9BACT</name>
<feature type="transmembrane region" description="Helical" evidence="7">
    <location>
        <begin position="72"/>
        <end position="91"/>
    </location>
</feature>
<evidence type="ECO:0000256" key="4">
    <source>
        <dbReference type="ARBA" id="ARBA00022989"/>
    </source>
</evidence>
<dbReference type="InterPro" id="IPR000298">
    <property type="entry name" value="Cyt_c_oxidase-like_su3"/>
</dbReference>
<gene>
    <name evidence="9" type="primary">ctaE</name>
    <name evidence="9" type="ORF">PX52LOC_02287</name>
</gene>
<keyword evidence="3 6" id="KW-0812">Transmembrane</keyword>
<accession>A0A5C1AC41</accession>
<keyword evidence="5 7" id="KW-0472">Membrane</keyword>
<dbReference type="KEGG" id="lrs:PX52LOC_02287"/>
<dbReference type="InterPro" id="IPR013833">
    <property type="entry name" value="Cyt_c_oxidase_su3_a-hlx"/>
</dbReference>
<organism evidence="9 10">
    <name type="scientific">Limnoglobus roseus</name>
    <dbReference type="NCBI Taxonomy" id="2598579"/>
    <lineage>
        <taxon>Bacteria</taxon>
        <taxon>Pseudomonadati</taxon>
        <taxon>Planctomycetota</taxon>
        <taxon>Planctomycetia</taxon>
        <taxon>Gemmatales</taxon>
        <taxon>Gemmataceae</taxon>
        <taxon>Limnoglobus</taxon>
    </lineage>
</organism>
<evidence type="ECO:0000313" key="9">
    <source>
        <dbReference type="EMBL" id="QEL15372.1"/>
    </source>
</evidence>
<comment type="similarity">
    <text evidence="2 6">Belongs to the cytochrome c oxidase subunit 3 family.</text>
</comment>
<evidence type="ECO:0000256" key="5">
    <source>
        <dbReference type="ARBA" id="ARBA00023136"/>
    </source>
</evidence>
<keyword evidence="10" id="KW-1185">Reference proteome</keyword>
<feature type="transmembrane region" description="Helical" evidence="7">
    <location>
        <begin position="208"/>
        <end position="227"/>
    </location>
</feature>
<dbReference type="PROSITE" id="PS50253">
    <property type="entry name" value="COX3"/>
    <property type="match status" value="1"/>
</dbReference>
<dbReference type="EC" id="1.9.3.1" evidence="9"/>